<evidence type="ECO:0000256" key="2">
    <source>
        <dbReference type="ARBA" id="ARBA00022692"/>
    </source>
</evidence>
<dbReference type="UniPathway" id="UPA00895"/>
<evidence type="ECO:0000259" key="6">
    <source>
        <dbReference type="Pfam" id="PF07291"/>
    </source>
</evidence>
<keyword evidence="4 5" id="KW-0472">Membrane</keyword>
<proteinExistence type="predicted"/>
<dbReference type="GO" id="GO:0030416">
    <property type="term" value="P:methylamine metabolic process"/>
    <property type="evidence" value="ECO:0007669"/>
    <property type="project" value="InterPro"/>
</dbReference>
<feature type="transmembrane region" description="Helical" evidence="5">
    <location>
        <begin position="48"/>
        <end position="67"/>
    </location>
</feature>
<feature type="transmembrane region" description="Helical" evidence="5">
    <location>
        <begin position="115"/>
        <end position="133"/>
    </location>
</feature>
<reference evidence="7 8" key="1">
    <citation type="journal article" date="2020" name="ISME J.">
        <title>Enrichment and physiological characterization of a novel comammox Nitrospira indicates ammonium inhibition of complete nitrification.</title>
        <authorList>
            <person name="Sakoula D."/>
            <person name="Koch H."/>
            <person name="Frank J."/>
            <person name="Jetten M.S.M."/>
            <person name="van Kessel M.A.H.J."/>
            <person name="Lucker S."/>
        </authorList>
    </citation>
    <scope>NUCLEOTIDE SEQUENCE [LARGE SCALE GENOMIC DNA]</scope>
    <source>
        <strain evidence="7">Comreactor17</strain>
    </source>
</reference>
<evidence type="ECO:0000256" key="1">
    <source>
        <dbReference type="ARBA" id="ARBA00004141"/>
    </source>
</evidence>
<evidence type="ECO:0000256" key="4">
    <source>
        <dbReference type="ARBA" id="ARBA00023136"/>
    </source>
</evidence>
<feature type="domain" description="Methylamine utilisation protein MauE" evidence="6">
    <location>
        <begin position="6"/>
        <end position="131"/>
    </location>
</feature>
<dbReference type="Proteomes" id="UP000593737">
    <property type="component" value="Chromosome"/>
</dbReference>
<keyword evidence="2 5" id="KW-0812">Transmembrane</keyword>
<dbReference type="Pfam" id="PF07291">
    <property type="entry name" value="MauE"/>
    <property type="match status" value="1"/>
</dbReference>
<dbReference type="InterPro" id="IPR009908">
    <property type="entry name" value="Methylamine_util_MauE"/>
</dbReference>
<dbReference type="GO" id="GO:0016020">
    <property type="term" value="C:membrane"/>
    <property type="evidence" value="ECO:0007669"/>
    <property type="project" value="UniProtKB-SubCell"/>
</dbReference>
<dbReference type="AlphaFoldDB" id="A0A7S8FBK1"/>
<protein>
    <recommendedName>
        <fullName evidence="6">Methylamine utilisation protein MauE domain-containing protein</fullName>
    </recommendedName>
</protein>
<evidence type="ECO:0000256" key="5">
    <source>
        <dbReference type="SAM" id="Phobius"/>
    </source>
</evidence>
<organism evidence="7 8">
    <name type="scientific">Candidatus Nitrospira kreftii</name>
    <dbReference type="NCBI Taxonomy" id="2652173"/>
    <lineage>
        <taxon>Bacteria</taxon>
        <taxon>Pseudomonadati</taxon>
        <taxon>Nitrospirota</taxon>
        <taxon>Nitrospiria</taxon>
        <taxon>Nitrospirales</taxon>
        <taxon>Nitrospiraceae</taxon>
        <taxon>Nitrospira</taxon>
    </lineage>
</organism>
<accession>A0A7S8FBK1</accession>
<evidence type="ECO:0000313" key="8">
    <source>
        <dbReference type="Proteomes" id="UP000593737"/>
    </source>
</evidence>
<evidence type="ECO:0000256" key="3">
    <source>
        <dbReference type="ARBA" id="ARBA00022989"/>
    </source>
</evidence>
<keyword evidence="3 5" id="KW-1133">Transmembrane helix</keyword>
<dbReference type="KEGG" id="nkf:Nkreftii_000526"/>
<gene>
    <name evidence="7" type="ORF">Nkreftii_000526</name>
</gene>
<sequence length="147" mass="16067">MNWAVVVRCCRLLIGGVLLASALGKSLDLQGFVDVLATYRLFPDRSLWPLALGITGIEWVLAAWILVGWQLSTGALIALSLNGLYAIGLSITLLRGLDLPNCGCYGVFFPQPLRWYSPLEDLVLVGICALLRIGTNRSDRPLDNIIQ</sequence>
<comment type="subcellular location">
    <subcellularLocation>
        <location evidence="1">Membrane</location>
        <topology evidence="1">Multi-pass membrane protein</topology>
    </subcellularLocation>
</comment>
<dbReference type="EMBL" id="CP047423">
    <property type="protein sequence ID" value="QPD02752.1"/>
    <property type="molecule type" value="Genomic_DNA"/>
</dbReference>
<name>A0A7S8FBK1_9BACT</name>
<evidence type="ECO:0000313" key="7">
    <source>
        <dbReference type="EMBL" id="QPD02752.1"/>
    </source>
</evidence>
<feature type="transmembrane region" description="Helical" evidence="5">
    <location>
        <begin position="74"/>
        <end position="95"/>
    </location>
</feature>